<keyword evidence="7 12" id="KW-1133">Transmembrane helix</keyword>
<keyword evidence="6" id="KW-0479">Metal-binding</keyword>
<evidence type="ECO:0000259" key="13">
    <source>
        <dbReference type="Pfam" id="PF00487"/>
    </source>
</evidence>
<dbReference type="GO" id="GO:0006629">
    <property type="term" value="P:lipid metabolic process"/>
    <property type="evidence" value="ECO:0007669"/>
    <property type="project" value="InterPro"/>
</dbReference>
<keyword evidence="3" id="KW-1003">Cell membrane</keyword>
<feature type="transmembrane region" description="Helical" evidence="12">
    <location>
        <begin position="63"/>
        <end position="84"/>
    </location>
</feature>
<reference evidence="15" key="1">
    <citation type="submission" date="2016-10" db="EMBL/GenBank/DDBJ databases">
        <authorList>
            <person name="Varghese N."/>
            <person name="Submissions S."/>
        </authorList>
    </citation>
    <scope>NUCLEOTIDE SEQUENCE [LARGE SCALE GENOMIC DNA]</scope>
    <source>
        <strain evidence="15">DSM 28453</strain>
    </source>
</reference>
<proteinExistence type="inferred from homology"/>
<keyword evidence="15" id="KW-1185">Reference proteome</keyword>
<comment type="similarity">
    <text evidence="2">Belongs to the fatty acid desaturase type 1 family. AlkB subfamily.</text>
</comment>
<comment type="subcellular location">
    <subcellularLocation>
        <location evidence="1">Cell inner membrane</location>
        <topology evidence="1">Multi-pass membrane protein</topology>
    </subcellularLocation>
</comment>
<sequence length="346" mass="38927">MLWFWIATSVPLALLSLAAFLGGWWTLAAFLYMTAFVHVMDRLIQGTVARIKSSGEFPSGRRLSILLGLSHFALIAFAVVALSGGSGLGIAEQILCFLAFGLFFGQVSNANAHELIHKGDRFSRRLGTWVYITLLFGHHTSAHTRVHHIWVATPNDPNSPRKGESFYRFWPRAWIGSFREGLKAETALRARKSAPPPSWTHPYVTYVGGAALCLLFCYLTLDWKGLMAYVLVTAYAQMQLLVSDYVQHYGLERRQLDTGKYEPVGPKHSWNAPEFYSSALMLNAPRHSDHHINPTRDYPSLRLAKDTMPILPRSLPLMGSLALWPRMWRRVMDPRVAQLGKSGDCD</sequence>
<evidence type="ECO:0000256" key="10">
    <source>
        <dbReference type="ARBA" id="ARBA00023033"/>
    </source>
</evidence>
<feature type="transmembrane region" description="Helical" evidence="12">
    <location>
        <begin position="90"/>
        <end position="108"/>
    </location>
</feature>
<evidence type="ECO:0000256" key="2">
    <source>
        <dbReference type="ARBA" id="ARBA00010823"/>
    </source>
</evidence>
<evidence type="ECO:0000256" key="12">
    <source>
        <dbReference type="SAM" id="Phobius"/>
    </source>
</evidence>
<dbReference type="Pfam" id="PF00487">
    <property type="entry name" value="FA_desaturase"/>
    <property type="match status" value="1"/>
</dbReference>
<dbReference type="Proteomes" id="UP000198851">
    <property type="component" value="Unassembled WGS sequence"/>
</dbReference>
<dbReference type="EMBL" id="FOSZ01000005">
    <property type="protein sequence ID" value="SFL13453.1"/>
    <property type="molecule type" value="Genomic_DNA"/>
</dbReference>
<feature type="transmembrane region" description="Helical" evidence="12">
    <location>
        <begin position="203"/>
        <end position="221"/>
    </location>
</feature>
<evidence type="ECO:0000256" key="6">
    <source>
        <dbReference type="ARBA" id="ARBA00022723"/>
    </source>
</evidence>
<protein>
    <submittedName>
        <fullName evidence="14">Alkane 1-monooxygenase</fullName>
    </submittedName>
</protein>
<feature type="transmembrane region" description="Helical" evidence="12">
    <location>
        <begin position="12"/>
        <end position="33"/>
    </location>
</feature>
<dbReference type="PANTHER" id="PTHR38674:SF1">
    <property type="entry name" value="ALKANE 1-MONOOXYGENASE 1"/>
    <property type="match status" value="1"/>
</dbReference>
<gene>
    <name evidence="14" type="ORF">SAMN04488036_105244</name>
</gene>
<keyword evidence="9" id="KW-0408">Iron</keyword>
<dbReference type="AlphaFoldDB" id="A0A1I4F7M9"/>
<keyword evidence="8" id="KW-0560">Oxidoreductase</keyword>
<evidence type="ECO:0000256" key="9">
    <source>
        <dbReference type="ARBA" id="ARBA00023004"/>
    </source>
</evidence>
<keyword evidence="4" id="KW-0997">Cell inner membrane</keyword>
<dbReference type="OrthoDB" id="4759734at2"/>
<evidence type="ECO:0000256" key="1">
    <source>
        <dbReference type="ARBA" id="ARBA00004429"/>
    </source>
</evidence>
<dbReference type="RefSeq" id="WP_093324473.1">
    <property type="nucleotide sequence ID" value="NZ_FOSZ01000005.1"/>
</dbReference>
<keyword evidence="5 12" id="KW-0812">Transmembrane</keyword>
<evidence type="ECO:0000256" key="5">
    <source>
        <dbReference type="ARBA" id="ARBA00022692"/>
    </source>
</evidence>
<dbReference type="GO" id="GO:0004497">
    <property type="term" value="F:monooxygenase activity"/>
    <property type="evidence" value="ECO:0007669"/>
    <property type="project" value="UniProtKB-KW"/>
</dbReference>
<evidence type="ECO:0000313" key="14">
    <source>
        <dbReference type="EMBL" id="SFL13453.1"/>
    </source>
</evidence>
<dbReference type="PANTHER" id="PTHR38674">
    <property type="entry name" value="ALKANE 1-MONOOXYGENASE 1"/>
    <property type="match status" value="1"/>
</dbReference>
<evidence type="ECO:0000256" key="3">
    <source>
        <dbReference type="ARBA" id="ARBA00022475"/>
    </source>
</evidence>
<dbReference type="STRING" id="1280847.SAMN04488036_105244"/>
<feature type="domain" description="Fatty acid desaturase" evidence="13">
    <location>
        <begin position="95"/>
        <end position="315"/>
    </location>
</feature>
<dbReference type="InterPro" id="IPR033885">
    <property type="entry name" value="AlkB/XylM"/>
</dbReference>
<dbReference type="GO" id="GO:0005886">
    <property type="term" value="C:plasma membrane"/>
    <property type="evidence" value="ECO:0007669"/>
    <property type="project" value="UniProtKB-SubCell"/>
</dbReference>
<dbReference type="CDD" id="cd03512">
    <property type="entry name" value="Alkane-hydroxylase"/>
    <property type="match status" value="1"/>
</dbReference>
<name>A0A1I4F7M9_9RHOB</name>
<dbReference type="GO" id="GO:0046872">
    <property type="term" value="F:metal ion binding"/>
    <property type="evidence" value="ECO:0007669"/>
    <property type="project" value="UniProtKB-KW"/>
</dbReference>
<organism evidence="14 15">
    <name type="scientific">Shimia haliotis</name>
    <dbReference type="NCBI Taxonomy" id="1280847"/>
    <lineage>
        <taxon>Bacteria</taxon>
        <taxon>Pseudomonadati</taxon>
        <taxon>Pseudomonadota</taxon>
        <taxon>Alphaproteobacteria</taxon>
        <taxon>Rhodobacterales</taxon>
        <taxon>Roseobacteraceae</taxon>
    </lineage>
</organism>
<evidence type="ECO:0000256" key="4">
    <source>
        <dbReference type="ARBA" id="ARBA00022519"/>
    </source>
</evidence>
<keyword evidence="10 14" id="KW-0503">Monooxygenase</keyword>
<dbReference type="InterPro" id="IPR005804">
    <property type="entry name" value="FA_desaturase_dom"/>
</dbReference>
<evidence type="ECO:0000313" key="15">
    <source>
        <dbReference type="Proteomes" id="UP000198851"/>
    </source>
</evidence>
<accession>A0A1I4F7M9</accession>
<evidence type="ECO:0000256" key="8">
    <source>
        <dbReference type="ARBA" id="ARBA00023002"/>
    </source>
</evidence>
<evidence type="ECO:0000256" key="11">
    <source>
        <dbReference type="ARBA" id="ARBA00023136"/>
    </source>
</evidence>
<keyword evidence="11 12" id="KW-0472">Membrane</keyword>
<evidence type="ECO:0000256" key="7">
    <source>
        <dbReference type="ARBA" id="ARBA00022989"/>
    </source>
</evidence>